<dbReference type="PANTHER" id="PTHR31645">
    <property type="entry name" value="OLIGOPEPTIDE TRANSPORTER YGL114W-RELATED"/>
    <property type="match status" value="1"/>
</dbReference>
<feature type="transmembrane region" description="Helical" evidence="8">
    <location>
        <begin position="263"/>
        <end position="282"/>
    </location>
</feature>
<feature type="transmembrane region" description="Helical" evidence="8">
    <location>
        <begin position="69"/>
        <end position="87"/>
    </location>
</feature>
<dbReference type="VEuPathDB" id="FungiDB:FOZG_07954"/>
<dbReference type="VEuPathDB" id="FungiDB:HZS61_013234"/>
<dbReference type="GO" id="GO:0000329">
    <property type="term" value="C:fungal-type vacuole membrane"/>
    <property type="evidence" value="ECO:0007669"/>
    <property type="project" value="TreeGrafter"/>
</dbReference>
<feature type="transmembrane region" description="Helical" evidence="8">
    <location>
        <begin position="560"/>
        <end position="581"/>
    </location>
</feature>
<evidence type="ECO:0000313" key="10">
    <source>
        <dbReference type="Proteomes" id="UP000219369"/>
    </source>
</evidence>
<evidence type="ECO:0008006" key="11">
    <source>
        <dbReference type="Google" id="ProtNLM"/>
    </source>
</evidence>
<feature type="transmembrane region" description="Helical" evidence="8">
    <location>
        <begin position="659"/>
        <end position="684"/>
    </location>
</feature>
<keyword evidence="4 8" id="KW-0812">Transmembrane</keyword>
<dbReference type="InterPro" id="IPR045035">
    <property type="entry name" value="YSL-like"/>
</dbReference>
<gene>
    <name evidence="9" type="ORF">FRV6_10167</name>
</gene>
<evidence type="ECO:0000256" key="6">
    <source>
        <dbReference type="ARBA" id="ARBA00023136"/>
    </source>
</evidence>
<dbReference type="Pfam" id="PF03169">
    <property type="entry name" value="OPT"/>
    <property type="match status" value="1"/>
</dbReference>
<dbReference type="EMBL" id="FMJY01000005">
    <property type="protein sequence ID" value="SCO86040.1"/>
    <property type="molecule type" value="Genomic_DNA"/>
</dbReference>
<dbReference type="VEuPathDB" id="FungiDB:FOIG_13712"/>
<protein>
    <recommendedName>
        <fullName evidence="11">Oligopeptide transporter</fullName>
    </recommendedName>
</protein>
<keyword evidence="6 8" id="KW-0472">Membrane</keyword>
<dbReference type="VEuPathDB" id="FungiDB:FOXG_05678"/>
<dbReference type="GO" id="GO:0035673">
    <property type="term" value="F:oligopeptide transmembrane transporter activity"/>
    <property type="evidence" value="ECO:0007669"/>
    <property type="project" value="InterPro"/>
</dbReference>
<evidence type="ECO:0000256" key="8">
    <source>
        <dbReference type="SAM" id="Phobius"/>
    </source>
</evidence>
<name>A0A2H3TMP8_FUSOX</name>
<evidence type="ECO:0000256" key="7">
    <source>
        <dbReference type="SAM" id="MobiDB-lite"/>
    </source>
</evidence>
<feature type="transmembrane region" description="Helical" evidence="8">
    <location>
        <begin position="235"/>
        <end position="257"/>
    </location>
</feature>
<feature type="transmembrane region" description="Helical" evidence="8">
    <location>
        <begin position="356"/>
        <end position="375"/>
    </location>
</feature>
<dbReference type="NCBIfam" id="TIGR00728">
    <property type="entry name" value="OPT_sfam"/>
    <property type="match status" value="1"/>
</dbReference>
<dbReference type="VEuPathDB" id="FungiDB:FOC4_g10001596"/>
<feature type="transmembrane region" description="Helical" evidence="8">
    <location>
        <begin position="463"/>
        <end position="482"/>
    </location>
</feature>
<accession>A0A2H3TMP8</accession>
<dbReference type="PANTHER" id="PTHR31645:SF3">
    <property type="entry name" value="OLIGOPEPTIDE TRANSPORTER"/>
    <property type="match status" value="1"/>
</dbReference>
<comment type="subcellular location">
    <subcellularLocation>
        <location evidence="1">Membrane</location>
        <topology evidence="1">Multi-pass membrane protein</topology>
    </subcellularLocation>
</comment>
<feature type="region of interest" description="Disordered" evidence="7">
    <location>
        <begin position="1"/>
        <end position="28"/>
    </location>
</feature>
<dbReference type="InterPro" id="IPR004813">
    <property type="entry name" value="OPT"/>
</dbReference>
<dbReference type="AlphaFoldDB" id="A0A2H3TMP8"/>
<feature type="transmembrane region" description="Helical" evidence="8">
    <location>
        <begin position="294"/>
        <end position="314"/>
    </location>
</feature>
<proteinExistence type="inferred from homology"/>
<evidence type="ECO:0000256" key="2">
    <source>
        <dbReference type="ARBA" id="ARBA00008807"/>
    </source>
</evidence>
<organism evidence="9 10">
    <name type="scientific">Fusarium oxysporum</name>
    <name type="common">Fusarium vascular wilt</name>
    <dbReference type="NCBI Taxonomy" id="5507"/>
    <lineage>
        <taxon>Eukaryota</taxon>
        <taxon>Fungi</taxon>
        <taxon>Dikarya</taxon>
        <taxon>Ascomycota</taxon>
        <taxon>Pezizomycotina</taxon>
        <taxon>Sordariomycetes</taxon>
        <taxon>Hypocreomycetidae</taxon>
        <taxon>Hypocreales</taxon>
        <taxon>Nectriaceae</taxon>
        <taxon>Fusarium</taxon>
        <taxon>Fusarium oxysporum species complex</taxon>
    </lineage>
</organism>
<evidence type="ECO:0000256" key="4">
    <source>
        <dbReference type="ARBA" id="ARBA00022692"/>
    </source>
</evidence>
<evidence type="ECO:0000256" key="1">
    <source>
        <dbReference type="ARBA" id="ARBA00004141"/>
    </source>
</evidence>
<feature type="transmembrane region" description="Helical" evidence="8">
    <location>
        <begin position="167"/>
        <end position="188"/>
    </location>
</feature>
<evidence type="ECO:0000313" key="9">
    <source>
        <dbReference type="EMBL" id="SCO86040.1"/>
    </source>
</evidence>
<feature type="transmembrane region" description="Helical" evidence="8">
    <location>
        <begin position="696"/>
        <end position="718"/>
    </location>
</feature>
<feature type="transmembrane region" description="Helical" evidence="8">
    <location>
        <begin position="134"/>
        <end position="155"/>
    </location>
</feature>
<evidence type="ECO:0000256" key="5">
    <source>
        <dbReference type="ARBA" id="ARBA00022989"/>
    </source>
</evidence>
<dbReference type="VEuPathDB" id="FungiDB:FOMG_16236"/>
<feature type="transmembrane region" description="Helical" evidence="8">
    <location>
        <begin position="438"/>
        <end position="457"/>
    </location>
</feature>
<sequence>MSKPVSSTEKHSGQDVKTSVDNVKPDKEMAINDTDGASIALGHSEEDDLYRPLSGVPPYDGRRLVTVRAIFTGAVLGSLVACANIYLGLKTGFGADATLFSAIFGYSICKLLESSKIPLLSGHFGPHENNIIQATALGTVGVGFMFISGVPAMYQLGVLSPSPQSDYGKLLCLALASGLLGLGIVVPFRRLFILRMARQLSLSFPLGTAAAVTIRALHTSADPSKAKENLKTISWTFGVTLVWSVVTSYAPGILYSWNPFFWIYKWGGHAIIGAVNWGWLSWQWSPSIIGTGMLIDLNASFSLLLGSILSWGVIGPSLVASGQAIGIPFDPKNPDLITYNAFIPTQFVTSPSPRYWILWPAVFMMLATSLATVLIEGKNFGALALYGVRSVSAKINNVTGRSPASGNESRTTQDRAVTLEDGIPDPVPKEHQVRWWEWSSITLLPCIVAMVAFKYLYGISPALILLNVFLGLIWALVIIQVFGASGINPVGTVAKGSQFITGGIARNPADKAISATGSKTVLVGATLSSCAASQAGELCQDFRTGFLLGTPARAQWHAQVLGTLVAVFLTPAIFILFAKAFPCITDATVTQCQFALPSVTTWRVVTEAILAPQFPISQSSWIFSIVFSVLGVAIVMLKRFILQKPNLKQYHVWIPNMPLVGLAMTIASSQTVLTLAIGSAFAATWGKFWPKSHERFLYPIASGGIAGEGVGYVVLSILQIAGVGGDKYGTMLGCYGGAC</sequence>
<evidence type="ECO:0000256" key="3">
    <source>
        <dbReference type="ARBA" id="ARBA00022448"/>
    </source>
</evidence>
<comment type="similarity">
    <text evidence="2">Belongs to the oligopeptide OPT transporter family.</text>
</comment>
<reference evidence="10" key="1">
    <citation type="submission" date="2016-09" db="EMBL/GenBank/DDBJ databases">
        <authorList>
            <person name="Guldener U."/>
        </authorList>
    </citation>
    <scope>NUCLEOTIDE SEQUENCE [LARGE SCALE GENOMIC DNA]</scope>
    <source>
        <strain evidence="10">V64-1</strain>
    </source>
</reference>
<dbReference type="Proteomes" id="UP000219369">
    <property type="component" value="Unassembled WGS sequence"/>
</dbReference>
<dbReference type="VEuPathDB" id="FungiDB:FOXG_05677"/>
<keyword evidence="5 8" id="KW-1133">Transmembrane helix</keyword>
<feature type="transmembrane region" description="Helical" evidence="8">
    <location>
        <begin position="620"/>
        <end position="638"/>
    </location>
</feature>
<keyword evidence="3" id="KW-0813">Transport</keyword>
<dbReference type="VEuPathDB" id="FungiDB:FOC1_g10002416"/>
<dbReference type="OrthoDB" id="77405at2759"/>